<evidence type="ECO:0000256" key="1">
    <source>
        <dbReference type="ARBA" id="ARBA00022723"/>
    </source>
</evidence>
<organism evidence="7 8">
    <name type="scientific">Trifolium subterraneum</name>
    <name type="common">Subterranean clover</name>
    <dbReference type="NCBI Taxonomy" id="3900"/>
    <lineage>
        <taxon>Eukaryota</taxon>
        <taxon>Viridiplantae</taxon>
        <taxon>Streptophyta</taxon>
        <taxon>Embryophyta</taxon>
        <taxon>Tracheophyta</taxon>
        <taxon>Spermatophyta</taxon>
        <taxon>Magnoliopsida</taxon>
        <taxon>eudicotyledons</taxon>
        <taxon>Gunneridae</taxon>
        <taxon>Pentapetalae</taxon>
        <taxon>rosids</taxon>
        <taxon>fabids</taxon>
        <taxon>Fabales</taxon>
        <taxon>Fabaceae</taxon>
        <taxon>Papilionoideae</taxon>
        <taxon>50 kb inversion clade</taxon>
        <taxon>NPAAA clade</taxon>
        <taxon>Hologalegina</taxon>
        <taxon>IRL clade</taxon>
        <taxon>Trifolieae</taxon>
        <taxon>Trifolium</taxon>
    </lineage>
</organism>
<keyword evidence="5" id="KW-0804">Transcription</keyword>
<evidence type="ECO:0000259" key="6">
    <source>
        <dbReference type="SMART" id="SM00249"/>
    </source>
</evidence>
<protein>
    <recommendedName>
        <fullName evidence="6">Zinc finger PHD-type domain-containing protein</fullName>
    </recommendedName>
</protein>
<dbReference type="InterPro" id="IPR057765">
    <property type="entry name" value="MS1-like_ubiquitin"/>
</dbReference>
<dbReference type="InterPro" id="IPR058054">
    <property type="entry name" value="Znf_MS1-like"/>
</dbReference>
<feature type="domain" description="Zinc finger PHD-type" evidence="6">
    <location>
        <begin position="606"/>
        <end position="653"/>
    </location>
</feature>
<dbReference type="SMART" id="SM00249">
    <property type="entry name" value="PHD"/>
    <property type="match status" value="1"/>
</dbReference>
<accession>A0A2Z6NIE0</accession>
<keyword evidence="3" id="KW-0862">Zinc</keyword>
<dbReference type="Gene3D" id="3.30.40.10">
    <property type="entry name" value="Zinc/RING finger domain, C3HC4 (zinc finger)"/>
    <property type="match status" value="1"/>
</dbReference>
<dbReference type="GO" id="GO:0008270">
    <property type="term" value="F:zinc ion binding"/>
    <property type="evidence" value="ECO:0007669"/>
    <property type="project" value="UniProtKB-KW"/>
</dbReference>
<dbReference type="AlphaFoldDB" id="A0A2Z6NIE0"/>
<dbReference type="Pfam" id="PF00628">
    <property type="entry name" value="PHD"/>
    <property type="match status" value="1"/>
</dbReference>
<name>A0A2Z6NIE0_TRISU</name>
<dbReference type="Pfam" id="PF25565">
    <property type="entry name" value="Ubiquitin_At1g33420"/>
    <property type="match status" value="1"/>
</dbReference>
<evidence type="ECO:0000256" key="5">
    <source>
        <dbReference type="ARBA" id="ARBA00023163"/>
    </source>
</evidence>
<dbReference type="PANTHER" id="PTHR46201:SF6">
    <property type="entry name" value="PHD FINGER PLANT-LIKE PROTEIN"/>
    <property type="match status" value="1"/>
</dbReference>
<keyword evidence="8" id="KW-1185">Reference proteome</keyword>
<dbReference type="OrthoDB" id="436852at2759"/>
<dbReference type="InterPro" id="IPR001965">
    <property type="entry name" value="Znf_PHD"/>
</dbReference>
<dbReference type="Proteomes" id="UP000242715">
    <property type="component" value="Unassembled WGS sequence"/>
</dbReference>
<dbReference type="InterPro" id="IPR059080">
    <property type="entry name" value="WHD_PTC1"/>
</dbReference>
<dbReference type="Pfam" id="PF25874">
    <property type="entry name" value="WHD_plant_repro"/>
    <property type="match status" value="1"/>
</dbReference>
<keyword evidence="1" id="KW-0479">Metal-binding</keyword>
<evidence type="ECO:0000313" key="8">
    <source>
        <dbReference type="Proteomes" id="UP000242715"/>
    </source>
</evidence>
<dbReference type="InterPro" id="IPR013083">
    <property type="entry name" value="Znf_RING/FYVE/PHD"/>
</dbReference>
<reference evidence="8" key="1">
    <citation type="journal article" date="2017" name="Front. Plant Sci.">
        <title>Climate Clever Clovers: New Paradigm to Reduce the Environmental Footprint of Ruminants by Breeding Low Methanogenic Forages Utilizing Haplotype Variation.</title>
        <authorList>
            <person name="Kaur P."/>
            <person name="Appels R."/>
            <person name="Bayer P.E."/>
            <person name="Keeble-Gagnere G."/>
            <person name="Wang J."/>
            <person name="Hirakawa H."/>
            <person name="Shirasawa K."/>
            <person name="Vercoe P."/>
            <person name="Stefanova K."/>
            <person name="Durmic Z."/>
            <person name="Nichols P."/>
            <person name="Revell C."/>
            <person name="Isobe S.N."/>
            <person name="Edwards D."/>
            <person name="Erskine W."/>
        </authorList>
    </citation>
    <scope>NUCLEOTIDE SEQUENCE [LARGE SCALE GENOMIC DNA]</scope>
    <source>
        <strain evidence="8">cv. Daliak</strain>
    </source>
</reference>
<gene>
    <name evidence="7" type="ORF">TSUD_267830</name>
</gene>
<dbReference type="PROSITE" id="PS01359">
    <property type="entry name" value="ZF_PHD_1"/>
    <property type="match status" value="1"/>
</dbReference>
<evidence type="ECO:0000256" key="3">
    <source>
        <dbReference type="ARBA" id="ARBA00022833"/>
    </source>
</evidence>
<keyword evidence="4" id="KW-0805">Transcription regulation</keyword>
<dbReference type="EMBL" id="DF974032">
    <property type="protein sequence ID" value="GAU44288.1"/>
    <property type="molecule type" value="Genomic_DNA"/>
</dbReference>
<evidence type="ECO:0000256" key="2">
    <source>
        <dbReference type="ARBA" id="ARBA00022771"/>
    </source>
</evidence>
<dbReference type="PANTHER" id="PTHR46201">
    <property type="entry name" value="PHD FINGER PROTEIN MALE MEIOCYTE DEATH 1-RELATED"/>
    <property type="match status" value="1"/>
</dbReference>
<evidence type="ECO:0000256" key="4">
    <source>
        <dbReference type="ARBA" id="ARBA00023015"/>
    </source>
</evidence>
<dbReference type="SUPFAM" id="SSF57903">
    <property type="entry name" value="FYVE/PHD zinc finger"/>
    <property type="match status" value="1"/>
</dbReference>
<evidence type="ECO:0000313" key="7">
    <source>
        <dbReference type="EMBL" id="GAU44288.1"/>
    </source>
</evidence>
<sequence length="679" mass="75555">MKRRVTADLYNFLTFPSAGNKSDAVPFRTAVHRFVSEHARVTFPPSLFSSLMTWQILFRVGDVGDGSDLSTAMVALDIVEEDVTRSRSSVYCDQCRVVGWSAHPVCRKRYHFIIRSASDSIEAYQRPCSKCETPVPLSEARCKACNFDISIDDLEDCVYHQMEENTHLLHGVIHSNGYGHLLTLNGREGGSMLLSGSDIMGFWDRLCAAISVRKVSVMDLSKKFGLDYRLLHSIAKGHSWYGNWGYEFGTGSYALTKDAYNKAVDSLSNMPLSSFLFQDRGPRHHVQSVISLYQSLAGTELLTVKDLFSFLLELVHKFRKPRSAKTAKQHGYASPCNLLCAWTRKDVENVQQALIKVLLVSGACNDAKWVTSQTLKGAVSRLGSPELIDYCLKHLQGKIAGNGLVVCSRCNPASSAIEFRLGHLTNGFSSNSSYPSEEQVISDLTFIFNSIIHPEKMIKYRPKVIRKTMCDSARKLLDCKQFMKDYKIEQVTTELPSAIKLWCHVELSDQPKEDQPSPPPELIVLPLDATVADLKNEATKAFQLVYAMYKKFEAQELLGFGSISDLLTVKFLFGTSGSVEILGKSPAKHGLSRFRKERGTEEWKVDCTCGAKDDDGEKMLACDTCGVWQHTRCAGIGSSDDGMPSKFVCMKCVKACKLNVSCRDENAAACNINVNFGVQ</sequence>
<dbReference type="InterPro" id="IPR011011">
    <property type="entry name" value="Znf_FYVE_PHD"/>
</dbReference>
<dbReference type="InterPro" id="IPR019787">
    <property type="entry name" value="Znf_PHD-finger"/>
</dbReference>
<dbReference type="CDD" id="cd15556">
    <property type="entry name" value="PHD_MMD1_like"/>
    <property type="match status" value="1"/>
</dbReference>
<dbReference type="InterPro" id="IPR019786">
    <property type="entry name" value="Zinc_finger_PHD-type_CS"/>
</dbReference>
<proteinExistence type="predicted"/>
<keyword evidence="2" id="KW-0863">Zinc-finger</keyword>